<dbReference type="OrthoDB" id="10267654at2759"/>
<keyword evidence="7" id="KW-1133">Transmembrane helix</keyword>
<keyword evidence="12" id="KW-0507">mRNA processing</keyword>
<keyword evidence="9" id="KW-0472">Membrane</keyword>
<comment type="subcellular location">
    <subcellularLocation>
        <location evidence="1 12">Mitochondrion inner membrane</location>
        <topology evidence="1 12">Single-pass membrane protein</topology>
    </subcellularLocation>
</comment>
<dbReference type="InterPro" id="IPR027417">
    <property type="entry name" value="P-loop_NTPase"/>
</dbReference>
<dbReference type="GO" id="GO:0003723">
    <property type="term" value="F:RNA binding"/>
    <property type="evidence" value="ECO:0007669"/>
    <property type="project" value="UniProtKB-UniRule"/>
</dbReference>
<keyword evidence="5 12" id="KW-0999">Mitochondrion inner membrane</keyword>
<evidence type="ECO:0000256" key="12">
    <source>
        <dbReference type="RuleBase" id="RU367108"/>
    </source>
</evidence>
<keyword evidence="16" id="KW-1185">Reference proteome</keyword>
<feature type="region of interest" description="Disordered" evidence="13">
    <location>
        <begin position="455"/>
        <end position="516"/>
    </location>
</feature>
<evidence type="ECO:0000313" key="16">
    <source>
        <dbReference type="Proteomes" id="UP000799118"/>
    </source>
</evidence>
<dbReference type="Pfam" id="PF10443">
    <property type="entry name" value="RNA12"/>
    <property type="match status" value="1"/>
</dbReference>
<evidence type="ECO:0000256" key="1">
    <source>
        <dbReference type="ARBA" id="ARBA00004434"/>
    </source>
</evidence>
<evidence type="ECO:0000313" key="15">
    <source>
        <dbReference type="EMBL" id="KAE9407096.1"/>
    </source>
</evidence>
<feature type="domain" description="RRM" evidence="14">
    <location>
        <begin position="157"/>
        <end position="245"/>
    </location>
</feature>
<proteinExistence type="inferred from homology"/>
<accession>A0A6A4I915</accession>
<name>A0A6A4I915_9AGAR</name>
<dbReference type="PROSITE" id="PS50102">
    <property type="entry name" value="RRM"/>
    <property type="match status" value="1"/>
</dbReference>
<dbReference type="PANTHER" id="PTHR32198">
    <property type="entry name" value="MITOCHONDRIAL ESCAPE PROTEIN 2"/>
    <property type="match status" value="1"/>
</dbReference>
<feature type="compositionally biased region" description="Polar residues" evidence="13">
    <location>
        <begin position="494"/>
        <end position="503"/>
    </location>
</feature>
<dbReference type="EMBL" id="ML769398">
    <property type="protein sequence ID" value="KAE9407096.1"/>
    <property type="molecule type" value="Genomic_DNA"/>
</dbReference>
<dbReference type="PANTHER" id="PTHR32198:SF2">
    <property type="entry name" value="MITOCHONDRIAL ESCAPE PROTEIN 2"/>
    <property type="match status" value="1"/>
</dbReference>
<dbReference type="Proteomes" id="UP000799118">
    <property type="component" value="Unassembled WGS sequence"/>
</dbReference>
<evidence type="ECO:0000256" key="7">
    <source>
        <dbReference type="ARBA" id="ARBA00022989"/>
    </source>
</evidence>
<keyword evidence="4" id="KW-0812">Transmembrane</keyword>
<comment type="similarity">
    <text evidence="2 12">Belongs to the YME2 family.</text>
</comment>
<reference evidence="15" key="1">
    <citation type="journal article" date="2019" name="Environ. Microbiol.">
        <title>Fungal ecological strategies reflected in gene transcription - a case study of two litter decomposers.</title>
        <authorList>
            <person name="Barbi F."/>
            <person name="Kohler A."/>
            <person name="Barry K."/>
            <person name="Baskaran P."/>
            <person name="Daum C."/>
            <person name="Fauchery L."/>
            <person name="Ihrmark K."/>
            <person name="Kuo A."/>
            <person name="LaButti K."/>
            <person name="Lipzen A."/>
            <person name="Morin E."/>
            <person name="Grigoriev I.V."/>
            <person name="Henrissat B."/>
            <person name="Lindahl B."/>
            <person name="Martin F."/>
        </authorList>
    </citation>
    <scope>NUCLEOTIDE SEQUENCE</scope>
    <source>
        <strain evidence="15">JB14</strain>
    </source>
</reference>
<dbReference type="InterPro" id="IPR039627">
    <property type="entry name" value="Yme2_C"/>
</dbReference>
<keyword evidence="6" id="KW-0809">Transit peptide</keyword>
<dbReference type="SUPFAM" id="SSF54928">
    <property type="entry name" value="RNA-binding domain, RBD"/>
    <property type="match status" value="1"/>
</dbReference>
<organism evidence="15 16">
    <name type="scientific">Gymnopus androsaceus JB14</name>
    <dbReference type="NCBI Taxonomy" id="1447944"/>
    <lineage>
        <taxon>Eukaryota</taxon>
        <taxon>Fungi</taxon>
        <taxon>Dikarya</taxon>
        <taxon>Basidiomycota</taxon>
        <taxon>Agaricomycotina</taxon>
        <taxon>Agaricomycetes</taxon>
        <taxon>Agaricomycetidae</taxon>
        <taxon>Agaricales</taxon>
        <taxon>Marasmiineae</taxon>
        <taxon>Omphalotaceae</taxon>
        <taxon>Gymnopus</taxon>
    </lineage>
</organism>
<dbReference type="InterPro" id="IPR012677">
    <property type="entry name" value="Nucleotide-bd_a/b_plait_sf"/>
</dbReference>
<evidence type="ECO:0000256" key="8">
    <source>
        <dbReference type="ARBA" id="ARBA00023128"/>
    </source>
</evidence>
<dbReference type="InterPro" id="IPR018850">
    <property type="entry name" value="Mt_escape_2_C"/>
</dbReference>
<gene>
    <name evidence="15" type="ORF">BT96DRAFT_963323</name>
</gene>
<evidence type="ECO:0000256" key="13">
    <source>
        <dbReference type="SAM" id="MobiDB-lite"/>
    </source>
</evidence>
<keyword evidence="11 12" id="KW-0694">RNA-binding</keyword>
<dbReference type="GO" id="GO:0005743">
    <property type="term" value="C:mitochondrial inner membrane"/>
    <property type="evidence" value="ECO:0007669"/>
    <property type="project" value="UniProtKB-SubCell"/>
</dbReference>
<sequence>MFRRAVGFASFPRYNVRLPLNYRKFLSVGAKENAEVQDREGSVFVDSIFPVLRARLDPRRYLVQPRQETILASLRKRFETVKMHNLRILSVDAHPKDGGVFVQFKYQSPDSEEIALKNIEESLRKQAVDNGGIATWLGIQKPNVWLIKGNSYTEDIASRYASSLLKVSFEGPDVPEEALYRLLRPYGRIEELWFPSPVPAGTQRFAMVYFSSIKSATVARNVVYGLAVPTSKGETTRLRISYAYPIDGHVIRDWITNHPKIFLPILFFLLGTLTYTIFDPVRVLMVEAKLLDWFDLKAFKIYKWLRANTVERIYSKSESHPANRQIWKEREDAERALQAYLSDLPSTVTFVHGPQGSGKTTMIASTLKDSGRKTITIDCRNLSKASSDAQLVAGLAKQTGYWPVFSFMNSMSNLIDLASVGLIGQKAGLSSSVDEQLQQILDTVAVALRNVGERQQKDYQKQVQREGKKSEADGRKDAAQSGESRNEKMDVASGDQSKQNTPCSVEAGKKKESSDASDIQAVEALPIVVIRNFAGKAGSNREDLLNGLAQWVAKLAENQIAHVIVVSDNRENSKRLAKALQSKPLNFVALYDADESSALAFVQEKLHDADANVTLSHSEKAYVQRLGGRSVDLESLVNKVRSGMGVQEAVEDIISRGVGELRKNAFGDDSEDAKNFPWTRDQAWTLLNLLSKKSEVPYHQVLLDYPFKGDELALRSMEHAEMKCRPSIIRPGKPVYRWVFERLVNDPIFRATQEIEFNTRLVSSLETTIRSCEDELLKLAEIQKQHSSSWRSDASSKRSQYLLRKMMESERKLESLEMKNAELKKTLSKLS</sequence>
<dbReference type="SUPFAM" id="SSF52540">
    <property type="entry name" value="P-loop containing nucleoside triphosphate hydrolases"/>
    <property type="match status" value="1"/>
</dbReference>
<evidence type="ECO:0000256" key="11">
    <source>
        <dbReference type="PROSITE-ProRule" id="PRU00176"/>
    </source>
</evidence>
<dbReference type="GO" id="GO:0006397">
    <property type="term" value="P:mRNA processing"/>
    <property type="evidence" value="ECO:0007669"/>
    <property type="project" value="UniProtKB-UniRule"/>
</dbReference>
<evidence type="ECO:0000259" key="14">
    <source>
        <dbReference type="PROSITE" id="PS50102"/>
    </source>
</evidence>
<evidence type="ECO:0000256" key="3">
    <source>
        <dbReference type="ARBA" id="ARBA00020222"/>
    </source>
</evidence>
<dbReference type="InterPro" id="IPR035979">
    <property type="entry name" value="RBD_domain_sf"/>
</dbReference>
<evidence type="ECO:0000256" key="10">
    <source>
        <dbReference type="ARBA" id="ARBA00025276"/>
    </source>
</evidence>
<feature type="compositionally biased region" description="Basic and acidic residues" evidence="13">
    <location>
        <begin position="455"/>
        <end position="490"/>
    </location>
</feature>
<evidence type="ECO:0000256" key="2">
    <source>
        <dbReference type="ARBA" id="ARBA00010320"/>
    </source>
</evidence>
<protein>
    <recommendedName>
        <fullName evidence="3 12">Mitochondrial escape protein 2</fullName>
    </recommendedName>
</protein>
<keyword evidence="8 12" id="KW-0496">Mitochondrion</keyword>
<evidence type="ECO:0000256" key="9">
    <source>
        <dbReference type="ARBA" id="ARBA00023136"/>
    </source>
</evidence>
<comment type="function">
    <text evidence="10 12">Plays a role in maintaining the mitochondrial genome and in controlling the mtDNA escape. Involved in the regulation of mtDNA nucleotide structure and number. May have a dispensable role in early maturation of pre-rRNA.</text>
</comment>
<dbReference type="Gene3D" id="3.40.50.300">
    <property type="entry name" value="P-loop containing nucleotide triphosphate hydrolases"/>
    <property type="match status" value="1"/>
</dbReference>
<evidence type="ECO:0000256" key="6">
    <source>
        <dbReference type="ARBA" id="ARBA00022946"/>
    </source>
</evidence>
<evidence type="ECO:0000256" key="5">
    <source>
        <dbReference type="ARBA" id="ARBA00022792"/>
    </source>
</evidence>
<dbReference type="Gene3D" id="3.30.70.330">
    <property type="match status" value="1"/>
</dbReference>
<evidence type="ECO:0000256" key="4">
    <source>
        <dbReference type="ARBA" id="ARBA00022692"/>
    </source>
</evidence>
<dbReference type="AlphaFoldDB" id="A0A6A4I915"/>
<dbReference type="InterPro" id="IPR000504">
    <property type="entry name" value="RRM_dom"/>
</dbReference>